<dbReference type="Proteomes" id="UP001314263">
    <property type="component" value="Unassembled WGS sequence"/>
</dbReference>
<sequence>MGERPGSLVLNNCKLRGWVKESWVGPGLCWAQLGHWGTAAGQTHGHVEAAMAPTCRNVPSWHPLSPLGSARGAPLGTTMLDWARVGTSCHYELAGYHEAFTSASCMLDL</sequence>
<evidence type="ECO:0000313" key="2">
    <source>
        <dbReference type="Proteomes" id="UP001314263"/>
    </source>
</evidence>
<dbReference type="EMBL" id="CAUYUE010000015">
    <property type="protein sequence ID" value="CAK0786530.1"/>
    <property type="molecule type" value="Genomic_DNA"/>
</dbReference>
<comment type="caution">
    <text evidence="1">The sequence shown here is derived from an EMBL/GenBank/DDBJ whole genome shotgun (WGS) entry which is preliminary data.</text>
</comment>
<organism evidence="1 2">
    <name type="scientific">Coccomyxa viridis</name>
    <dbReference type="NCBI Taxonomy" id="1274662"/>
    <lineage>
        <taxon>Eukaryota</taxon>
        <taxon>Viridiplantae</taxon>
        <taxon>Chlorophyta</taxon>
        <taxon>core chlorophytes</taxon>
        <taxon>Trebouxiophyceae</taxon>
        <taxon>Trebouxiophyceae incertae sedis</taxon>
        <taxon>Coccomyxaceae</taxon>
        <taxon>Coccomyxa</taxon>
    </lineage>
</organism>
<reference evidence="1 2" key="1">
    <citation type="submission" date="2023-10" db="EMBL/GenBank/DDBJ databases">
        <authorList>
            <person name="Maclean D."/>
            <person name="Macfadyen A."/>
        </authorList>
    </citation>
    <scope>NUCLEOTIDE SEQUENCE [LARGE SCALE GENOMIC DNA]</scope>
</reference>
<evidence type="ECO:0000313" key="1">
    <source>
        <dbReference type="EMBL" id="CAK0786530.1"/>
    </source>
</evidence>
<dbReference type="AlphaFoldDB" id="A0AAV1IKG9"/>
<accession>A0AAV1IKG9</accession>
<gene>
    <name evidence="1" type="ORF">CVIRNUC_009743</name>
</gene>
<name>A0AAV1IKG9_9CHLO</name>
<protein>
    <submittedName>
        <fullName evidence="1">Uncharacterized protein</fullName>
    </submittedName>
</protein>
<keyword evidence="2" id="KW-1185">Reference proteome</keyword>
<proteinExistence type="predicted"/>